<comment type="caution">
    <text evidence="1">The sequence shown here is derived from an EMBL/GenBank/DDBJ whole genome shotgun (WGS) entry which is preliminary data.</text>
</comment>
<sequence length="41" mass="4920">MMNWNFNFCEYCGEVFNTDDLFLDENGKFICQSCLEKREGK</sequence>
<name>C2E6Z1_LACJH</name>
<evidence type="ECO:0000313" key="1">
    <source>
        <dbReference type="EMBL" id="EEJ59359.1"/>
    </source>
</evidence>
<proteinExistence type="predicted"/>
<evidence type="ECO:0000313" key="2">
    <source>
        <dbReference type="Proteomes" id="UP000003491"/>
    </source>
</evidence>
<dbReference type="Proteomes" id="UP000003491">
    <property type="component" value="Unassembled WGS sequence"/>
</dbReference>
<dbReference type="HOGENOM" id="CLU_3271877_0_0_9"/>
<protein>
    <submittedName>
        <fullName evidence="1">Uncharacterized protein</fullName>
    </submittedName>
</protein>
<reference evidence="1 2" key="1">
    <citation type="submission" date="2009-01" db="EMBL/GenBank/DDBJ databases">
        <authorList>
            <person name="Qin X."/>
            <person name="Bachman B."/>
            <person name="Battles P."/>
            <person name="Bell A."/>
            <person name="Bess C."/>
            <person name="Bickham C."/>
            <person name="Chaboub L."/>
            <person name="Chen D."/>
            <person name="Coyle M."/>
            <person name="Deiros D.R."/>
            <person name="Dinh H."/>
            <person name="Forbes L."/>
            <person name="Fowler G."/>
            <person name="Francisco L."/>
            <person name="Fu Q."/>
            <person name="Gubbala S."/>
            <person name="Hale W."/>
            <person name="Han Y."/>
            <person name="Hemphill L."/>
            <person name="Highlander S.K."/>
            <person name="Hirani K."/>
            <person name="Hogues M."/>
            <person name="Jackson L."/>
            <person name="Jakkamsetti A."/>
            <person name="Javaid M."/>
            <person name="Jiang H."/>
            <person name="Korchina V."/>
            <person name="Kovar C."/>
            <person name="Lara F."/>
            <person name="Lee S."/>
            <person name="Mata R."/>
            <person name="Mathew T."/>
            <person name="Moen C."/>
            <person name="Morales K."/>
            <person name="Munidasa M."/>
            <person name="Nazareth L."/>
            <person name="Ngo R."/>
            <person name="Nguyen L."/>
            <person name="Okwuonu G."/>
            <person name="Ongeri F."/>
            <person name="Patil S."/>
            <person name="Petrosino J."/>
            <person name="Pham C."/>
            <person name="Pham P."/>
            <person name="Pu L.-L."/>
            <person name="Puazo M."/>
            <person name="Raj R."/>
            <person name="Reid J."/>
            <person name="Rouhana J."/>
            <person name="Saada N."/>
            <person name="Shang Y."/>
            <person name="Simmons D."/>
            <person name="Thornton R."/>
            <person name="Warren J."/>
            <person name="Weissenberger G."/>
            <person name="Zhang J."/>
            <person name="Zhang L."/>
            <person name="Zhou C."/>
            <person name="Zhu D."/>
            <person name="Muzny D."/>
            <person name="Worley K."/>
            <person name="Gibbs R."/>
        </authorList>
    </citation>
    <scope>NUCLEOTIDE SEQUENCE [LARGE SCALE GENOMIC DNA]</scope>
    <source>
        <strain evidence="1 2">ATCC 33200</strain>
    </source>
</reference>
<dbReference type="EMBL" id="ACGR01000041">
    <property type="protein sequence ID" value="EEJ59359.1"/>
    <property type="molecule type" value="Genomic_DNA"/>
</dbReference>
<accession>C2E6Z1</accession>
<gene>
    <name evidence="1" type="ORF">HMPREF0528_1515</name>
</gene>
<organism evidence="1 2">
    <name type="scientific">Lactobacillus johnsonii ATCC 33200</name>
    <dbReference type="NCBI Taxonomy" id="525330"/>
    <lineage>
        <taxon>Bacteria</taxon>
        <taxon>Bacillati</taxon>
        <taxon>Bacillota</taxon>
        <taxon>Bacilli</taxon>
        <taxon>Lactobacillales</taxon>
        <taxon>Lactobacillaceae</taxon>
        <taxon>Lactobacillus</taxon>
    </lineage>
</organism>
<dbReference type="AlphaFoldDB" id="C2E6Z1"/>